<gene>
    <name evidence="1" type="ORF">JTE90_021053</name>
</gene>
<proteinExistence type="predicted"/>
<name>A0AAV6VSH6_9ARAC</name>
<organism evidence="1 2">
    <name type="scientific">Oedothorax gibbosus</name>
    <dbReference type="NCBI Taxonomy" id="931172"/>
    <lineage>
        <taxon>Eukaryota</taxon>
        <taxon>Metazoa</taxon>
        <taxon>Ecdysozoa</taxon>
        <taxon>Arthropoda</taxon>
        <taxon>Chelicerata</taxon>
        <taxon>Arachnida</taxon>
        <taxon>Araneae</taxon>
        <taxon>Araneomorphae</taxon>
        <taxon>Entelegynae</taxon>
        <taxon>Araneoidea</taxon>
        <taxon>Linyphiidae</taxon>
        <taxon>Erigoninae</taxon>
        <taxon>Oedothorax</taxon>
    </lineage>
</organism>
<evidence type="ECO:0000313" key="1">
    <source>
        <dbReference type="EMBL" id="KAG8199040.1"/>
    </source>
</evidence>
<comment type="caution">
    <text evidence="1">The sequence shown here is derived from an EMBL/GenBank/DDBJ whole genome shotgun (WGS) entry which is preliminary data.</text>
</comment>
<protein>
    <submittedName>
        <fullName evidence="1">Uncharacterized protein</fullName>
    </submittedName>
</protein>
<keyword evidence="2" id="KW-1185">Reference proteome</keyword>
<reference evidence="1 2" key="1">
    <citation type="journal article" date="2022" name="Nat. Ecol. Evol.">
        <title>A masculinizing supergene underlies an exaggerated male reproductive morph in a spider.</title>
        <authorList>
            <person name="Hendrickx F."/>
            <person name="De Corte Z."/>
            <person name="Sonet G."/>
            <person name="Van Belleghem S.M."/>
            <person name="Kostlbacher S."/>
            <person name="Vangestel C."/>
        </authorList>
    </citation>
    <scope>NUCLEOTIDE SEQUENCE [LARGE SCALE GENOMIC DNA]</scope>
    <source>
        <strain evidence="1">W744_W776</strain>
    </source>
</reference>
<evidence type="ECO:0000313" key="2">
    <source>
        <dbReference type="Proteomes" id="UP000827092"/>
    </source>
</evidence>
<dbReference type="Proteomes" id="UP000827092">
    <property type="component" value="Unassembled WGS sequence"/>
</dbReference>
<sequence>MGCERDTYLRKGVPISGGLEVQKVAIQRKRIPFEISSKLKTICSIVFVCAKEVSSMEGILGALDSILTLP</sequence>
<dbReference type="EMBL" id="JAFNEN010000032">
    <property type="protein sequence ID" value="KAG8199040.1"/>
    <property type="molecule type" value="Genomic_DNA"/>
</dbReference>
<accession>A0AAV6VSH6</accession>
<dbReference type="AlphaFoldDB" id="A0AAV6VSH6"/>